<organism evidence="11 12">
    <name type="scientific">Scophthalmus maximus</name>
    <name type="common">Turbot</name>
    <name type="synonym">Psetta maxima</name>
    <dbReference type="NCBI Taxonomy" id="52904"/>
    <lineage>
        <taxon>Eukaryota</taxon>
        <taxon>Metazoa</taxon>
        <taxon>Chordata</taxon>
        <taxon>Craniata</taxon>
        <taxon>Vertebrata</taxon>
        <taxon>Euteleostomi</taxon>
        <taxon>Actinopterygii</taxon>
        <taxon>Neopterygii</taxon>
        <taxon>Teleostei</taxon>
        <taxon>Neoteleostei</taxon>
        <taxon>Acanthomorphata</taxon>
        <taxon>Carangaria</taxon>
        <taxon>Pleuronectiformes</taxon>
        <taxon>Pleuronectoidei</taxon>
        <taxon>Scophthalmidae</taxon>
        <taxon>Scophthalmus</taxon>
    </lineage>
</organism>
<feature type="compositionally biased region" description="Pro residues" evidence="9">
    <location>
        <begin position="222"/>
        <end position="232"/>
    </location>
</feature>
<keyword evidence="3" id="KW-0677">Repeat</keyword>
<reference evidence="11 12" key="1">
    <citation type="submission" date="2019-06" db="EMBL/GenBank/DDBJ databases">
        <title>Draft genomes of female and male turbot (Scophthalmus maximus).</title>
        <authorList>
            <person name="Xu H."/>
            <person name="Xu X.-W."/>
            <person name="Shao C."/>
            <person name="Chen S."/>
        </authorList>
    </citation>
    <scope>NUCLEOTIDE SEQUENCE [LARGE SCALE GENOMIC DNA]</scope>
    <source>
        <strain evidence="11">Ysfricsl-2016a</strain>
        <tissue evidence="11">Blood</tissue>
    </source>
</reference>
<dbReference type="Pfam" id="PF00628">
    <property type="entry name" value="PHD"/>
    <property type="match status" value="1"/>
</dbReference>
<proteinExistence type="predicted"/>
<comment type="caution">
    <text evidence="11">The sequence shown here is derived from an EMBL/GenBank/DDBJ whole genome shotgun (WGS) entry which is preliminary data.</text>
</comment>
<evidence type="ECO:0000256" key="6">
    <source>
        <dbReference type="ARBA" id="ARBA00023015"/>
    </source>
</evidence>
<dbReference type="EMBL" id="VEVO01000017">
    <property type="protein sequence ID" value="KAF0028650.1"/>
    <property type="molecule type" value="Genomic_DNA"/>
</dbReference>
<dbReference type="GO" id="GO:0045944">
    <property type="term" value="P:positive regulation of transcription by RNA polymerase II"/>
    <property type="evidence" value="ECO:0007669"/>
    <property type="project" value="TreeGrafter"/>
</dbReference>
<feature type="compositionally biased region" description="Pro residues" evidence="9">
    <location>
        <begin position="977"/>
        <end position="1004"/>
    </location>
</feature>
<dbReference type="PANTHER" id="PTHR45888">
    <property type="entry name" value="HL01030P-RELATED"/>
    <property type="match status" value="1"/>
</dbReference>
<gene>
    <name evidence="11" type="ORF">F2P81_019737</name>
</gene>
<feature type="compositionally biased region" description="Basic and acidic residues" evidence="9">
    <location>
        <begin position="74"/>
        <end position="86"/>
    </location>
</feature>
<feature type="region of interest" description="Disordered" evidence="9">
    <location>
        <begin position="667"/>
        <end position="784"/>
    </location>
</feature>
<feature type="compositionally biased region" description="Polar residues" evidence="9">
    <location>
        <begin position="256"/>
        <end position="277"/>
    </location>
</feature>
<keyword evidence="4" id="KW-0863">Zinc-finger</keyword>
<feature type="domain" description="PHD-type" evidence="10">
    <location>
        <begin position="570"/>
        <end position="604"/>
    </location>
</feature>
<feature type="compositionally biased region" description="Basic and acidic residues" evidence="9">
    <location>
        <begin position="749"/>
        <end position="762"/>
    </location>
</feature>
<dbReference type="GO" id="GO:0044666">
    <property type="term" value="C:MLL3/4 complex"/>
    <property type="evidence" value="ECO:0007669"/>
    <property type="project" value="TreeGrafter"/>
</dbReference>
<accession>A0A6A4SAF7</accession>
<dbReference type="GO" id="GO:0003713">
    <property type="term" value="F:transcription coactivator activity"/>
    <property type="evidence" value="ECO:0007669"/>
    <property type="project" value="TreeGrafter"/>
</dbReference>
<feature type="compositionally biased region" description="Basic and acidic residues" evidence="9">
    <location>
        <begin position="679"/>
        <end position="718"/>
    </location>
</feature>
<feature type="compositionally biased region" description="Acidic residues" evidence="9">
    <location>
        <begin position="88"/>
        <end position="105"/>
    </location>
</feature>
<feature type="compositionally biased region" description="Low complexity" evidence="9">
    <location>
        <begin position="381"/>
        <end position="392"/>
    </location>
</feature>
<keyword evidence="8" id="KW-0539">Nucleus</keyword>
<feature type="compositionally biased region" description="Low complexity" evidence="9">
    <location>
        <begin position="839"/>
        <end position="850"/>
    </location>
</feature>
<feature type="compositionally biased region" description="Low complexity" evidence="9">
    <location>
        <begin position="903"/>
        <end position="919"/>
    </location>
</feature>
<evidence type="ECO:0000256" key="2">
    <source>
        <dbReference type="ARBA" id="ARBA00022723"/>
    </source>
</evidence>
<feature type="compositionally biased region" description="Low complexity" evidence="9">
    <location>
        <begin position="454"/>
        <end position="463"/>
    </location>
</feature>
<feature type="compositionally biased region" description="Pro residues" evidence="9">
    <location>
        <begin position="444"/>
        <end position="453"/>
    </location>
</feature>
<comment type="subcellular location">
    <subcellularLocation>
        <location evidence="1">Nucleus</location>
    </subcellularLocation>
</comment>
<evidence type="ECO:0000313" key="11">
    <source>
        <dbReference type="EMBL" id="KAF0028650.1"/>
    </source>
</evidence>
<evidence type="ECO:0000256" key="1">
    <source>
        <dbReference type="ARBA" id="ARBA00004123"/>
    </source>
</evidence>
<evidence type="ECO:0000259" key="10">
    <source>
        <dbReference type="Pfam" id="PF00628"/>
    </source>
</evidence>
<dbReference type="InterPro" id="IPR011011">
    <property type="entry name" value="Znf_FYVE_PHD"/>
</dbReference>
<evidence type="ECO:0000256" key="5">
    <source>
        <dbReference type="ARBA" id="ARBA00022833"/>
    </source>
</evidence>
<dbReference type="GO" id="GO:0008270">
    <property type="term" value="F:zinc ion binding"/>
    <property type="evidence" value="ECO:0007669"/>
    <property type="project" value="UniProtKB-KW"/>
</dbReference>
<feature type="compositionally biased region" description="Polar residues" evidence="9">
    <location>
        <begin position="860"/>
        <end position="873"/>
    </location>
</feature>
<dbReference type="Gene3D" id="3.30.40.10">
    <property type="entry name" value="Zinc/RING finger domain, C3HC4 (zinc finger)"/>
    <property type="match status" value="1"/>
</dbReference>
<dbReference type="InterPro" id="IPR019787">
    <property type="entry name" value="Znf_PHD-finger"/>
</dbReference>
<dbReference type="InterPro" id="IPR013083">
    <property type="entry name" value="Znf_RING/FYVE/PHD"/>
</dbReference>
<keyword evidence="2" id="KW-0479">Metal-binding</keyword>
<dbReference type="AlphaFoldDB" id="A0A6A4SAF7"/>
<evidence type="ECO:0000256" key="8">
    <source>
        <dbReference type="ARBA" id="ARBA00023242"/>
    </source>
</evidence>
<evidence type="ECO:0000256" key="9">
    <source>
        <dbReference type="SAM" id="MobiDB-lite"/>
    </source>
</evidence>
<protein>
    <recommendedName>
        <fullName evidence="10">PHD-type domain-containing protein</fullName>
    </recommendedName>
</protein>
<feature type="compositionally biased region" description="Pro residues" evidence="9">
    <location>
        <begin position="190"/>
        <end position="205"/>
    </location>
</feature>
<dbReference type="SUPFAM" id="SSF57903">
    <property type="entry name" value="FYVE/PHD zinc finger"/>
    <property type="match status" value="1"/>
</dbReference>
<feature type="compositionally biased region" description="Acidic residues" evidence="9">
    <location>
        <begin position="334"/>
        <end position="359"/>
    </location>
</feature>
<evidence type="ECO:0000313" key="12">
    <source>
        <dbReference type="Proteomes" id="UP000438429"/>
    </source>
</evidence>
<dbReference type="PANTHER" id="PTHR45888:SF1">
    <property type="entry name" value="HISTONE-LYSINE N-METHYLTRANSFERASE 2C"/>
    <property type="match status" value="1"/>
</dbReference>
<dbReference type="GO" id="GO:0042800">
    <property type="term" value="F:histone H3K4 methyltransferase activity"/>
    <property type="evidence" value="ECO:0007669"/>
    <property type="project" value="TreeGrafter"/>
</dbReference>
<evidence type="ECO:0000256" key="7">
    <source>
        <dbReference type="ARBA" id="ARBA00023163"/>
    </source>
</evidence>
<dbReference type="Proteomes" id="UP000438429">
    <property type="component" value="Unassembled WGS sequence"/>
</dbReference>
<name>A0A6A4SAF7_SCOMX</name>
<sequence>MDSGSTPNSPGPSPVSPLQPKVGPSPVLDRTTRCEASPGPNQVLPTLATTVQSENSPSPGPASPVRPDAGPGNLERDPKTERKSAAAEDIEVAAEQKTEEEESDVEALQQPEEVEPHQTTEKEEPVGRTEEVGEQDQEEDPPPGVSSLLHDDHQSPHTAAASPSLSPQPPTPHSALPLQQPSDSLTSSPPALPLPSPQSPPPSPPRAGSLEAALPPCCSPHTPHPPSPPPEDCPLEGEPTNIGGVETGTGAEAGLENTTISSQSQNQFESVSVATQPTKDEHQSLAGPPQSEEQEEEQEAEQEKEPTEMPEPASNRAPAPEAVAGQQPMRERQDSEEEEDIDGMDEEEVREVTWDEEEPVSPVLDLDSSFDKEVMELMSSSILPPSLLHLSSPSPPPPSRRGKGRTLRSPPCSSRPLDDLSLRLRQSPFSTEASPETSPSRAPLTPPSPPLRSPPSARESPPLSKAPSITVLPLTPKIGMGKPAITKRKFSPGRARVKQAPSITVLPLTPKIGMGKPAITKRKFSPGRARVKQCVSVEPFQPKDEEENSMHNTVVMFSTSDHFTLRQDMCVVCGSFGQGAEGRLLPCSQCGQCYHPYCVNVKCGSASPGLRSDWQSNYSRCGPCSSLSRCPVCQRAYATDDLILQCQQCDRCKPKLKLRIINQNSVSVLQTPDPDPPTEQDHSRGDLECELKSDSSPERDQAPDEDVAKEPEVADDNKKRKRKPYRPGIGGFMVRQRGGKSGTSRISLSRKDSTETLGRDEGLLDGDIAMETAPPADQTMEKVKKRYRKKKTKLEEAFPSYLQEAFFGRDLLVLSRQVDRKVGPETLGSSQSAAGYLKSPTPGSHGPSPSELLGGAMATNKKQGQLRQFQVERSPSPFDDTDSSSSPPPENTDSSSSPPPPENTDSSSSPPPENTDSSSSPPPDNTDSSPPPPPDITDFSSPPPPPDNTDSSSSSPPPENTDSSSSPPPENTDSSSSPPPDNTDSSPPPPPDITDFSSPPPPPDNTDSSSSSPPPENTDSSSSPPPENTDSSSSPPPDNTDSSPPPPPDITDFSSPPPPPPDNTDSSSPPPPPDNTDSFLPRPAGLDISSMADDTYLTSELTGSGRRGQRAMQEEPLDAILSPELDKMVTDGAILSKLYKIPGKTEHLV</sequence>
<feature type="compositionally biased region" description="Polar residues" evidence="9">
    <location>
        <begin position="39"/>
        <end position="57"/>
    </location>
</feature>
<feature type="compositionally biased region" description="Basic and acidic residues" evidence="9">
    <location>
        <begin position="114"/>
        <end position="131"/>
    </location>
</feature>
<feature type="compositionally biased region" description="Low complexity" evidence="9">
    <location>
        <begin position="1005"/>
        <end position="1033"/>
    </location>
</feature>
<keyword evidence="6" id="KW-0805">Transcription regulation</keyword>
<evidence type="ECO:0000256" key="3">
    <source>
        <dbReference type="ARBA" id="ARBA00022737"/>
    </source>
</evidence>
<feature type="region of interest" description="Disordered" evidence="9">
    <location>
        <begin position="822"/>
        <end position="1095"/>
    </location>
</feature>
<feature type="region of interest" description="Disordered" evidence="9">
    <location>
        <begin position="1"/>
        <end position="367"/>
    </location>
</feature>
<keyword evidence="7" id="KW-0804">Transcription</keyword>
<feature type="compositionally biased region" description="Acidic residues" evidence="9">
    <location>
        <begin position="132"/>
        <end position="141"/>
    </location>
</feature>
<feature type="region of interest" description="Disordered" evidence="9">
    <location>
        <begin position="381"/>
        <end position="475"/>
    </location>
</feature>
<feature type="compositionally biased region" description="Pro residues" evidence="9">
    <location>
        <begin position="1034"/>
        <end position="1074"/>
    </location>
</feature>
<feature type="compositionally biased region" description="Low complexity" evidence="9">
    <location>
        <begin position="948"/>
        <end position="976"/>
    </location>
</feature>
<keyword evidence="5" id="KW-0862">Zinc</keyword>
<evidence type="ECO:0000256" key="4">
    <source>
        <dbReference type="ARBA" id="ARBA00022771"/>
    </source>
</evidence>
<feature type="compositionally biased region" description="Pro residues" evidence="9">
    <location>
        <begin position="920"/>
        <end position="947"/>
    </location>
</feature>